<keyword evidence="1" id="KW-0472">Membrane</keyword>
<evidence type="ECO:0000313" key="2">
    <source>
        <dbReference type="EMBL" id="NDJ96302.1"/>
    </source>
</evidence>
<dbReference type="EMBL" id="GHBR01000845">
    <property type="protein sequence ID" value="NDJ96302.1"/>
    <property type="molecule type" value="Transcribed_RNA"/>
</dbReference>
<sequence>MTILFLIFSANIDDLLLYFSAASWVFYSLVFAGVLISRHRNPTIDRSFMVWRFIPYLMLIISILVIFLGFLCDWRQSLISISIILFTIPCYFFFVYKGGIIPSVALKAFGTDAVLNI</sequence>
<protein>
    <submittedName>
        <fullName evidence="2">Cystine/glutamate transporter (Trinotate prediction)</fullName>
    </submittedName>
</protein>
<evidence type="ECO:0000256" key="1">
    <source>
        <dbReference type="SAM" id="Phobius"/>
    </source>
</evidence>
<dbReference type="PANTHER" id="PTHR11785:SF512">
    <property type="entry name" value="SOBREMESA, ISOFORM B"/>
    <property type="match status" value="1"/>
</dbReference>
<dbReference type="PANTHER" id="PTHR11785">
    <property type="entry name" value="AMINO ACID TRANSPORTER"/>
    <property type="match status" value="1"/>
</dbReference>
<dbReference type="InterPro" id="IPR050598">
    <property type="entry name" value="AminoAcid_Transporter"/>
</dbReference>
<feature type="transmembrane region" description="Helical" evidence="1">
    <location>
        <begin position="15"/>
        <end position="37"/>
    </location>
</feature>
<accession>A0A6B2FYK8</accession>
<dbReference type="Gene3D" id="1.20.1740.10">
    <property type="entry name" value="Amino acid/polyamine transporter I"/>
    <property type="match status" value="1"/>
</dbReference>
<organism evidence="2">
    <name type="scientific">Myxobolus squamalis</name>
    <name type="common">Myxosporean</name>
    <dbReference type="NCBI Taxonomy" id="59785"/>
    <lineage>
        <taxon>Eukaryota</taxon>
        <taxon>Metazoa</taxon>
        <taxon>Cnidaria</taxon>
        <taxon>Myxozoa</taxon>
        <taxon>Myxosporea</taxon>
        <taxon>Bivalvulida</taxon>
        <taxon>Platysporina</taxon>
        <taxon>Myxobolidae</taxon>
        <taxon>Myxobolus</taxon>
    </lineage>
</organism>
<keyword evidence="1" id="KW-1133">Transmembrane helix</keyword>
<feature type="transmembrane region" description="Helical" evidence="1">
    <location>
        <begin position="49"/>
        <end position="71"/>
    </location>
</feature>
<dbReference type="GO" id="GO:0015179">
    <property type="term" value="F:L-amino acid transmembrane transporter activity"/>
    <property type="evidence" value="ECO:0007669"/>
    <property type="project" value="TreeGrafter"/>
</dbReference>
<proteinExistence type="predicted"/>
<keyword evidence="1" id="KW-0812">Transmembrane</keyword>
<name>A0A6B2FYK8_MYXSQ</name>
<dbReference type="AlphaFoldDB" id="A0A6B2FYK8"/>
<feature type="transmembrane region" description="Helical" evidence="1">
    <location>
        <begin position="77"/>
        <end position="96"/>
    </location>
</feature>
<reference evidence="2" key="1">
    <citation type="submission" date="2018-11" db="EMBL/GenBank/DDBJ databases">
        <title>Myxobolus squamalis genome and transcriptome.</title>
        <authorList>
            <person name="Yahalomi D."/>
            <person name="Atkinson S.D."/>
            <person name="Neuhof M."/>
            <person name="Chang E.S."/>
            <person name="Philippe H."/>
            <person name="Cartwright P."/>
            <person name="Bartholomew J.L."/>
            <person name="Huchon D."/>
        </authorList>
    </citation>
    <scope>NUCLEOTIDE SEQUENCE</scope>
    <source>
        <strain evidence="2">71B08</strain>
        <tissue evidence="2">Whole</tissue>
    </source>
</reference>